<dbReference type="Gene3D" id="2.40.70.10">
    <property type="entry name" value="Acid Proteases"/>
    <property type="match status" value="2"/>
</dbReference>
<dbReference type="EMBL" id="OZ037951">
    <property type="protein sequence ID" value="CAL1715400.1"/>
    <property type="molecule type" value="Genomic_DNA"/>
</dbReference>
<evidence type="ECO:0000256" key="4">
    <source>
        <dbReference type="SAM" id="SignalP"/>
    </source>
</evidence>
<evidence type="ECO:0000259" key="5">
    <source>
        <dbReference type="PROSITE" id="PS51767"/>
    </source>
</evidence>
<dbReference type="Pfam" id="PF00026">
    <property type="entry name" value="Asp"/>
    <property type="match status" value="1"/>
</dbReference>
<dbReference type="PRINTS" id="PR00792">
    <property type="entry name" value="PEPSIN"/>
</dbReference>
<gene>
    <name evidence="6" type="ORF">GFSPODELE1_LOCUS10205</name>
</gene>
<protein>
    <recommendedName>
        <fullName evidence="5">Peptidase A1 domain-containing protein</fullName>
    </recommendedName>
</protein>
<keyword evidence="2 3" id="KW-0064">Aspartyl protease</keyword>
<accession>A0ABP1E5R6</accession>
<dbReference type="InterPro" id="IPR033121">
    <property type="entry name" value="PEPTIDASE_A1"/>
</dbReference>
<keyword evidence="3" id="KW-0645">Protease</keyword>
<keyword evidence="3" id="KW-0378">Hydrolase</keyword>
<dbReference type="InterPro" id="IPR034164">
    <property type="entry name" value="Pepsin-like_dom"/>
</dbReference>
<sequence>MKLSVALVLFATQLVVSASPVASDDEGLSIPLTKRAQLTTDGIVDLTAVKANLAFAHAKYERGFRQYRMNVGVDHPLAAGFALTNLTADLTKRDVGEMPLNEQNGGQLWQGIITVGTPAQEYTIDFDTGSSDLFLPAAACNASCDGHKRYDPTNSSTSQSRELTFRLRYGDGSTVSGDQYNDTVGIGILNAINQALGAATVYSGFDKNQFPPDGLMGMAYRSIAVLDADPVVQTLIAQGKTTDPVFAFKLTSVGAELSVGSINNTLYTGDFTQVPVTRQAYWEVNMDGILINATQVVDQRSAIIDTGTTLVIGDPKGVQSLWDSVPGAKNASETIGLPGFYTFPCDPPPRIEFIFGCKAFLLSPKTYNLGRVSAGSPDCVGGIVAQSGLSFWAVGDVFLQNVYTSFDFGSNSVGFADLA</sequence>
<reference evidence="7" key="1">
    <citation type="submission" date="2024-04" db="EMBL/GenBank/DDBJ databases">
        <authorList>
            <person name="Shaw F."/>
            <person name="Minotto A."/>
        </authorList>
    </citation>
    <scope>NUCLEOTIDE SEQUENCE [LARGE SCALE GENOMIC DNA]</scope>
</reference>
<dbReference type="SUPFAM" id="SSF50630">
    <property type="entry name" value="Acid proteases"/>
    <property type="match status" value="1"/>
</dbReference>
<keyword evidence="4" id="KW-0732">Signal</keyword>
<evidence type="ECO:0000256" key="3">
    <source>
        <dbReference type="RuleBase" id="RU000454"/>
    </source>
</evidence>
<dbReference type="InterPro" id="IPR001969">
    <property type="entry name" value="Aspartic_peptidase_AS"/>
</dbReference>
<proteinExistence type="inferred from homology"/>
<dbReference type="PROSITE" id="PS51767">
    <property type="entry name" value="PEPTIDASE_A1"/>
    <property type="match status" value="1"/>
</dbReference>
<feature type="signal peptide" evidence="4">
    <location>
        <begin position="1"/>
        <end position="18"/>
    </location>
</feature>
<organism evidence="6 7">
    <name type="scientific">Somion occarium</name>
    <dbReference type="NCBI Taxonomy" id="3059160"/>
    <lineage>
        <taxon>Eukaryota</taxon>
        <taxon>Fungi</taxon>
        <taxon>Dikarya</taxon>
        <taxon>Basidiomycota</taxon>
        <taxon>Agaricomycotina</taxon>
        <taxon>Agaricomycetes</taxon>
        <taxon>Polyporales</taxon>
        <taxon>Cerrenaceae</taxon>
        <taxon>Somion</taxon>
    </lineage>
</organism>
<dbReference type="PANTHER" id="PTHR47966:SF51">
    <property type="entry name" value="BETA-SITE APP-CLEAVING ENZYME, ISOFORM A-RELATED"/>
    <property type="match status" value="1"/>
</dbReference>
<name>A0ABP1E5R6_9APHY</name>
<dbReference type="PANTHER" id="PTHR47966">
    <property type="entry name" value="BETA-SITE APP-CLEAVING ENZYME, ISOFORM A-RELATED"/>
    <property type="match status" value="1"/>
</dbReference>
<dbReference type="InterPro" id="IPR021109">
    <property type="entry name" value="Peptidase_aspartic_dom_sf"/>
</dbReference>
<comment type="similarity">
    <text evidence="1 3">Belongs to the peptidase A1 family.</text>
</comment>
<feature type="domain" description="Peptidase A1" evidence="5">
    <location>
        <begin position="109"/>
        <end position="416"/>
    </location>
</feature>
<keyword evidence="7" id="KW-1185">Reference proteome</keyword>
<evidence type="ECO:0000313" key="6">
    <source>
        <dbReference type="EMBL" id="CAL1715400.1"/>
    </source>
</evidence>
<evidence type="ECO:0000256" key="1">
    <source>
        <dbReference type="ARBA" id="ARBA00007447"/>
    </source>
</evidence>
<dbReference type="InterPro" id="IPR001461">
    <property type="entry name" value="Aspartic_peptidase_A1"/>
</dbReference>
<feature type="chain" id="PRO_5046766617" description="Peptidase A1 domain-containing protein" evidence="4">
    <location>
        <begin position="19"/>
        <end position="419"/>
    </location>
</feature>
<dbReference type="Proteomes" id="UP001497453">
    <property type="component" value="Chromosome 8"/>
</dbReference>
<dbReference type="PROSITE" id="PS00141">
    <property type="entry name" value="ASP_PROTEASE"/>
    <property type="match status" value="1"/>
</dbReference>
<evidence type="ECO:0000256" key="2">
    <source>
        <dbReference type="ARBA" id="ARBA00022750"/>
    </source>
</evidence>
<dbReference type="CDD" id="cd05471">
    <property type="entry name" value="pepsin_like"/>
    <property type="match status" value="1"/>
</dbReference>
<evidence type="ECO:0000313" key="7">
    <source>
        <dbReference type="Proteomes" id="UP001497453"/>
    </source>
</evidence>